<organism evidence="1 2">
    <name type="scientific">Aphis glycines</name>
    <name type="common">Soybean aphid</name>
    <dbReference type="NCBI Taxonomy" id="307491"/>
    <lineage>
        <taxon>Eukaryota</taxon>
        <taxon>Metazoa</taxon>
        <taxon>Ecdysozoa</taxon>
        <taxon>Arthropoda</taxon>
        <taxon>Hexapoda</taxon>
        <taxon>Insecta</taxon>
        <taxon>Pterygota</taxon>
        <taxon>Neoptera</taxon>
        <taxon>Paraneoptera</taxon>
        <taxon>Hemiptera</taxon>
        <taxon>Sternorrhyncha</taxon>
        <taxon>Aphidomorpha</taxon>
        <taxon>Aphidoidea</taxon>
        <taxon>Aphididae</taxon>
        <taxon>Aphidini</taxon>
        <taxon>Aphis</taxon>
        <taxon>Aphis</taxon>
    </lineage>
</organism>
<name>A0A6G0TGW9_APHGL</name>
<protein>
    <submittedName>
        <fullName evidence="1">Uncharacterized protein</fullName>
    </submittedName>
</protein>
<comment type="caution">
    <text evidence="1">The sequence shown here is derived from an EMBL/GenBank/DDBJ whole genome shotgun (WGS) entry which is preliminary data.</text>
</comment>
<dbReference type="Proteomes" id="UP000475862">
    <property type="component" value="Unassembled WGS sequence"/>
</dbReference>
<gene>
    <name evidence="1" type="ORF">AGLY_010299</name>
</gene>
<evidence type="ECO:0000313" key="2">
    <source>
        <dbReference type="Proteomes" id="UP000475862"/>
    </source>
</evidence>
<accession>A0A6G0TGW9</accession>
<proteinExistence type="predicted"/>
<sequence>MITVITKYYQTCKQDDIVCLKSFQYKDHDYSIGVGASLLASSSSSSSNSSIFSSRICPASSNLESCSTSSSDDASDIAFLILHTSFPSLPLNNVLAASYSYNLYNVYNILTTYLQFNFSKGVKQEDLNLQALESDYLLVLRIRDLVDIVLNYLLYVCKTINFPNIIVRKINSIKLIESCTHVFNKRTFYIIIDQYLNKSTSRNVNVLYEIQELLKCVDFWSNCTNRLPLKSNSLSLTGFMNWYEFIINSVVSLTMILGKN</sequence>
<evidence type="ECO:0000313" key="1">
    <source>
        <dbReference type="EMBL" id="KAE9532097.1"/>
    </source>
</evidence>
<dbReference type="AlphaFoldDB" id="A0A6G0TGW9"/>
<reference evidence="1 2" key="1">
    <citation type="submission" date="2019-08" db="EMBL/GenBank/DDBJ databases">
        <title>The genome of the soybean aphid Biotype 1, its phylome, world population structure and adaptation to the North American continent.</title>
        <authorList>
            <person name="Giordano R."/>
            <person name="Donthu R.K."/>
            <person name="Hernandez A.G."/>
            <person name="Wright C.L."/>
            <person name="Zimin A.V."/>
        </authorList>
    </citation>
    <scope>NUCLEOTIDE SEQUENCE [LARGE SCALE GENOMIC DNA]</scope>
    <source>
        <tissue evidence="1">Whole aphids</tissue>
    </source>
</reference>
<dbReference type="EMBL" id="VYZN01000040">
    <property type="protein sequence ID" value="KAE9532097.1"/>
    <property type="molecule type" value="Genomic_DNA"/>
</dbReference>
<keyword evidence="2" id="KW-1185">Reference proteome</keyword>